<organism evidence="15 16">
    <name type="scientific">Longivirga aurantiaca</name>
    <dbReference type="NCBI Taxonomy" id="1837743"/>
    <lineage>
        <taxon>Bacteria</taxon>
        <taxon>Bacillati</taxon>
        <taxon>Actinomycetota</taxon>
        <taxon>Actinomycetes</taxon>
        <taxon>Sporichthyales</taxon>
        <taxon>Sporichthyaceae</taxon>
        <taxon>Longivirga</taxon>
    </lineage>
</organism>
<keyword evidence="6 13" id="KW-0808">Transferase</keyword>
<accession>A0ABW1T4R3</accession>
<dbReference type="Gene3D" id="3.90.870.10">
    <property type="entry name" value="DHBP synthase"/>
    <property type="match status" value="1"/>
</dbReference>
<dbReference type="GO" id="GO:0061710">
    <property type="term" value="F:L-threonylcarbamoyladenylate synthase"/>
    <property type="evidence" value="ECO:0007669"/>
    <property type="project" value="UniProtKB-EC"/>
</dbReference>
<keyword evidence="5 13" id="KW-0963">Cytoplasm</keyword>
<dbReference type="InterPro" id="IPR006070">
    <property type="entry name" value="Sua5-like_dom"/>
</dbReference>
<dbReference type="InterPro" id="IPR010923">
    <property type="entry name" value="T(6)A37_SUA5"/>
</dbReference>
<dbReference type="EC" id="2.7.7.87" evidence="3 13"/>
<dbReference type="SUPFAM" id="SSF55821">
    <property type="entry name" value="YrdC/RibB"/>
    <property type="match status" value="1"/>
</dbReference>
<dbReference type="InterPro" id="IPR017945">
    <property type="entry name" value="DHBP_synth_RibB-like_a/b_dom"/>
</dbReference>
<evidence type="ECO:0000256" key="8">
    <source>
        <dbReference type="ARBA" id="ARBA00022695"/>
    </source>
</evidence>
<evidence type="ECO:0000256" key="9">
    <source>
        <dbReference type="ARBA" id="ARBA00022741"/>
    </source>
</evidence>
<comment type="catalytic activity">
    <reaction evidence="12 13">
        <text>L-threonine + hydrogencarbonate + ATP = L-threonylcarbamoyladenylate + diphosphate + H2O</text>
        <dbReference type="Rhea" id="RHEA:36407"/>
        <dbReference type="ChEBI" id="CHEBI:15377"/>
        <dbReference type="ChEBI" id="CHEBI:17544"/>
        <dbReference type="ChEBI" id="CHEBI:30616"/>
        <dbReference type="ChEBI" id="CHEBI:33019"/>
        <dbReference type="ChEBI" id="CHEBI:57926"/>
        <dbReference type="ChEBI" id="CHEBI:73682"/>
        <dbReference type="EC" id="2.7.7.87"/>
    </reaction>
</comment>
<keyword evidence="16" id="KW-1185">Reference proteome</keyword>
<dbReference type="PANTHER" id="PTHR17490">
    <property type="entry name" value="SUA5"/>
    <property type="match status" value="1"/>
</dbReference>
<evidence type="ECO:0000256" key="1">
    <source>
        <dbReference type="ARBA" id="ARBA00004496"/>
    </source>
</evidence>
<name>A0ABW1T4R3_9ACTN</name>
<proteinExistence type="inferred from homology"/>
<dbReference type="EMBL" id="JBHSTI010000071">
    <property type="protein sequence ID" value="MFC6239748.1"/>
    <property type="molecule type" value="Genomic_DNA"/>
</dbReference>
<evidence type="ECO:0000256" key="4">
    <source>
        <dbReference type="ARBA" id="ARBA00015492"/>
    </source>
</evidence>
<dbReference type="InterPro" id="IPR050156">
    <property type="entry name" value="TC-AMP_synthase_SUA5"/>
</dbReference>
<comment type="caution">
    <text evidence="15">The sequence shown here is derived from an EMBL/GenBank/DDBJ whole genome shotgun (WGS) entry which is preliminary data.</text>
</comment>
<dbReference type="PIRSF" id="PIRSF004930">
    <property type="entry name" value="Tln_factor_SUA5"/>
    <property type="match status" value="1"/>
</dbReference>
<evidence type="ECO:0000256" key="5">
    <source>
        <dbReference type="ARBA" id="ARBA00022490"/>
    </source>
</evidence>
<keyword evidence="8 13" id="KW-0548">Nucleotidyltransferase</keyword>
<evidence type="ECO:0000256" key="12">
    <source>
        <dbReference type="ARBA" id="ARBA00048366"/>
    </source>
</evidence>
<dbReference type="Proteomes" id="UP001596138">
    <property type="component" value="Unassembled WGS sequence"/>
</dbReference>
<evidence type="ECO:0000259" key="14">
    <source>
        <dbReference type="PROSITE" id="PS51163"/>
    </source>
</evidence>
<keyword evidence="10 13" id="KW-0067">ATP-binding</keyword>
<dbReference type="NCBIfam" id="TIGR00057">
    <property type="entry name" value="L-threonylcarbamoyladenylate synthase"/>
    <property type="match status" value="1"/>
</dbReference>
<evidence type="ECO:0000256" key="3">
    <source>
        <dbReference type="ARBA" id="ARBA00012584"/>
    </source>
</evidence>
<comment type="function">
    <text evidence="13">Required for the formation of a threonylcarbamoyl group on adenosine at position 37 (t(6)A37) in tRNAs that read codons beginning with adenine.</text>
</comment>
<evidence type="ECO:0000256" key="2">
    <source>
        <dbReference type="ARBA" id="ARBA00007663"/>
    </source>
</evidence>
<reference evidence="16" key="1">
    <citation type="journal article" date="2019" name="Int. J. Syst. Evol. Microbiol.">
        <title>The Global Catalogue of Microorganisms (GCM) 10K type strain sequencing project: providing services to taxonomists for standard genome sequencing and annotation.</title>
        <authorList>
            <consortium name="The Broad Institute Genomics Platform"/>
            <consortium name="The Broad Institute Genome Sequencing Center for Infectious Disease"/>
            <person name="Wu L."/>
            <person name="Ma J."/>
        </authorList>
    </citation>
    <scope>NUCLEOTIDE SEQUENCE [LARGE SCALE GENOMIC DNA]</scope>
    <source>
        <strain evidence="16">CGMCC 4.7317</strain>
    </source>
</reference>
<protein>
    <recommendedName>
        <fullName evidence="4 13">Threonylcarbamoyl-AMP synthase</fullName>
        <shortName evidence="13">TC-AMP synthase</shortName>
        <ecNumber evidence="3 13">2.7.7.87</ecNumber>
    </recommendedName>
    <alternativeName>
        <fullName evidence="11 13">L-threonylcarbamoyladenylate synthase</fullName>
    </alternativeName>
</protein>
<sequence length="331" mass="32995">MDQARRDALLTSDVDAAVRLLRAGGLVALPTETVYGLGADAEDPAAVARVYAAKGRPADHPLIVHLADAEAVHDGWAVDVPPYALLLAAACWPGPLTLVLPRGPRAGDHVTGGQGTVGLRVPAHPVAHALLVAFGGGVAAPSANRFGRVSPTDSAHVLDELGDVLEPGRDAVLVGAASDVGVESTIVDCTGPAPRLLRPGAVGVEEIEAVTGLDVEAADTSVRAPGTLAAHYAPSAQVVLADAAADAVADAVASASAPVALLAPADVATPAGVVRLASPTDSAAYARALYAALREADARAVRTVVAIAPGGGALADAVLDRLRRAAVGSAR</sequence>
<dbReference type="InterPro" id="IPR005145">
    <property type="entry name" value="Sua5_C"/>
</dbReference>
<dbReference type="InterPro" id="IPR038385">
    <property type="entry name" value="Sua5/YwlC_C"/>
</dbReference>
<feature type="domain" description="YrdC-like" evidence="14">
    <location>
        <begin position="11"/>
        <end position="202"/>
    </location>
</feature>
<evidence type="ECO:0000313" key="16">
    <source>
        <dbReference type="Proteomes" id="UP001596138"/>
    </source>
</evidence>
<evidence type="ECO:0000256" key="10">
    <source>
        <dbReference type="ARBA" id="ARBA00022840"/>
    </source>
</evidence>
<comment type="similarity">
    <text evidence="2 13">Belongs to the SUA5 family.</text>
</comment>
<dbReference type="RefSeq" id="WP_386769057.1">
    <property type="nucleotide sequence ID" value="NZ_JBHSTI010000071.1"/>
</dbReference>
<evidence type="ECO:0000313" key="15">
    <source>
        <dbReference type="EMBL" id="MFC6239748.1"/>
    </source>
</evidence>
<comment type="subcellular location">
    <subcellularLocation>
        <location evidence="1 13">Cytoplasm</location>
    </subcellularLocation>
</comment>
<dbReference type="Pfam" id="PF01300">
    <property type="entry name" value="Sua5_yciO_yrdC"/>
    <property type="match status" value="1"/>
</dbReference>
<keyword evidence="9 13" id="KW-0547">Nucleotide-binding</keyword>
<evidence type="ECO:0000256" key="6">
    <source>
        <dbReference type="ARBA" id="ARBA00022679"/>
    </source>
</evidence>
<gene>
    <name evidence="15" type="ORF">ACFQGU_17895</name>
</gene>
<keyword evidence="7 13" id="KW-0819">tRNA processing</keyword>
<evidence type="ECO:0000256" key="13">
    <source>
        <dbReference type="PIRNR" id="PIRNR004930"/>
    </source>
</evidence>
<dbReference type="PANTHER" id="PTHR17490:SF16">
    <property type="entry name" value="THREONYLCARBAMOYL-AMP SYNTHASE"/>
    <property type="match status" value="1"/>
</dbReference>
<evidence type="ECO:0000256" key="11">
    <source>
        <dbReference type="ARBA" id="ARBA00029774"/>
    </source>
</evidence>
<dbReference type="PROSITE" id="PS51163">
    <property type="entry name" value="YRDC"/>
    <property type="match status" value="1"/>
</dbReference>
<evidence type="ECO:0000256" key="7">
    <source>
        <dbReference type="ARBA" id="ARBA00022694"/>
    </source>
</evidence>
<dbReference type="Gene3D" id="3.40.50.11030">
    <property type="entry name" value="Threonylcarbamoyl-AMP synthase, C-terminal domain"/>
    <property type="match status" value="1"/>
</dbReference>
<dbReference type="Pfam" id="PF03481">
    <property type="entry name" value="Sua5_C"/>
    <property type="match status" value="1"/>
</dbReference>